<dbReference type="Proteomes" id="UP000028824">
    <property type="component" value="Unassembled WGS sequence"/>
</dbReference>
<keyword evidence="2 5" id="KW-0812">Transmembrane</keyword>
<feature type="transmembrane region" description="Helical" evidence="5">
    <location>
        <begin position="112"/>
        <end position="132"/>
    </location>
</feature>
<name>A0A086Y9B3_9RHOB</name>
<evidence type="ECO:0000256" key="2">
    <source>
        <dbReference type="ARBA" id="ARBA00022692"/>
    </source>
</evidence>
<feature type="transmembrane region" description="Helical" evidence="5">
    <location>
        <begin position="79"/>
        <end position="100"/>
    </location>
</feature>
<evidence type="ECO:0000259" key="6">
    <source>
        <dbReference type="Pfam" id="PF01694"/>
    </source>
</evidence>
<dbReference type="GO" id="GO:0006508">
    <property type="term" value="P:proteolysis"/>
    <property type="evidence" value="ECO:0007669"/>
    <property type="project" value="UniProtKB-KW"/>
</dbReference>
<reference evidence="7 8" key="1">
    <citation type="submission" date="2014-03" db="EMBL/GenBank/DDBJ databases">
        <title>Genome of Paenirhodobacter enshiensis DW2-9.</title>
        <authorList>
            <person name="Wang D."/>
            <person name="Wang G."/>
        </authorList>
    </citation>
    <scope>NUCLEOTIDE SEQUENCE [LARGE SCALE GENOMIC DNA]</scope>
    <source>
        <strain evidence="7 8">DW2-9</strain>
    </source>
</reference>
<dbReference type="AlphaFoldDB" id="A0A086Y9B3"/>
<feature type="transmembrane region" description="Helical" evidence="5">
    <location>
        <begin position="171"/>
        <end position="193"/>
    </location>
</feature>
<keyword evidence="4 5" id="KW-0472">Membrane</keyword>
<dbReference type="SUPFAM" id="SSF144091">
    <property type="entry name" value="Rhomboid-like"/>
    <property type="match status" value="1"/>
</dbReference>
<feature type="transmembrane region" description="Helical" evidence="5">
    <location>
        <begin position="199"/>
        <end position="217"/>
    </location>
</feature>
<proteinExistence type="predicted"/>
<evidence type="ECO:0000256" key="1">
    <source>
        <dbReference type="ARBA" id="ARBA00004141"/>
    </source>
</evidence>
<dbReference type="GO" id="GO:0016020">
    <property type="term" value="C:membrane"/>
    <property type="evidence" value="ECO:0007669"/>
    <property type="project" value="UniProtKB-SubCell"/>
</dbReference>
<protein>
    <submittedName>
        <fullName evidence="7">Protease</fullName>
    </submittedName>
</protein>
<dbReference type="eggNOG" id="COG0705">
    <property type="taxonomic scope" value="Bacteria"/>
</dbReference>
<dbReference type="Pfam" id="PF01694">
    <property type="entry name" value="Rhomboid"/>
    <property type="match status" value="1"/>
</dbReference>
<feature type="domain" description="Peptidase S54 rhomboid" evidence="6">
    <location>
        <begin position="75"/>
        <end position="213"/>
    </location>
</feature>
<comment type="subcellular location">
    <subcellularLocation>
        <location evidence="1">Membrane</location>
        <topology evidence="1">Multi-pass membrane protein</topology>
    </subcellularLocation>
</comment>
<dbReference type="EMBL" id="JFZB01000001">
    <property type="protein sequence ID" value="KFI30863.1"/>
    <property type="molecule type" value="Genomic_DNA"/>
</dbReference>
<accession>A0A086Y9B3</accession>
<dbReference type="RefSeq" id="WP_036634059.1">
    <property type="nucleotide sequence ID" value="NZ_JAYRGJ010000001.1"/>
</dbReference>
<evidence type="ECO:0000313" key="7">
    <source>
        <dbReference type="EMBL" id="KFI30863.1"/>
    </source>
</evidence>
<keyword evidence="8" id="KW-1185">Reference proteome</keyword>
<dbReference type="GO" id="GO:0004252">
    <property type="term" value="F:serine-type endopeptidase activity"/>
    <property type="evidence" value="ECO:0007669"/>
    <property type="project" value="InterPro"/>
</dbReference>
<keyword evidence="3 5" id="KW-1133">Transmembrane helix</keyword>
<dbReference type="InterPro" id="IPR022764">
    <property type="entry name" value="Peptidase_S54_rhomboid_dom"/>
</dbReference>
<evidence type="ECO:0000256" key="5">
    <source>
        <dbReference type="SAM" id="Phobius"/>
    </source>
</evidence>
<keyword evidence="7" id="KW-0645">Protease</keyword>
<evidence type="ECO:0000313" key="8">
    <source>
        <dbReference type="Proteomes" id="UP000028824"/>
    </source>
</evidence>
<keyword evidence="7" id="KW-0378">Hydrolase</keyword>
<sequence>MRAPQGESFFNELPPVVWLLAGPIIAGEILFGLGQSGIFGDQALGWRNEAFQRFAFAPNGFRYMLATGGWDWRDAARVVTYPFVHGSLTHAAMVLVFLLALGKMVGEVFRGWAVAAVFFAASIGGALIYGLLPFTRVALFGGYPPAYGLIGAFTWLLWMKLGSVGASRSRAFLLIGMLLLVRLVFGVFFGIGADWIADFSGFGIGFAISFFVAPGGWRNVLRHLRER</sequence>
<evidence type="ECO:0000256" key="3">
    <source>
        <dbReference type="ARBA" id="ARBA00022989"/>
    </source>
</evidence>
<dbReference type="InterPro" id="IPR035952">
    <property type="entry name" value="Rhomboid-like_sf"/>
</dbReference>
<comment type="caution">
    <text evidence="7">The sequence shown here is derived from an EMBL/GenBank/DDBJ whole genome shotgun (WGS) entry which is preliminary data.</text>
</comment>
<organism evidence="7 8">
    <name type="scientific">Paenirhodobacter enshiensis</name>
    <dbReference type="NCBI Taxonomy" id="1105367"/>
    <lineage>
        <taxon>Bacteria</taxon>
        <taxon>Pseudomonadati</taxon>
        <taxon>Pseudomonadota</taxon>
        <taxon>Alphaproteobacteria</taxon>
        <taxon>Rhodobacterales</taxon>
        <taxon>Rhodobacter group</taxon>
        <taxon>Paenirhodobacter</taxon>
    </lineage>
</organism>
<evidence type="ECO:0000256" key="4">
    <source>
        <dbReference type="ARBA" id="ARBA00023136"/>
    </source>
</evidence>
<gene>
    <name evidence="7" type="ORF">CG50_03970</name>
</gene>
<dbReference type="STRING" id="1105367.CG50_03970"/>
<feature type="transmembrane region" description="Helical" evidence="5">
    <location>
        <begin position="138"/>
        <end position="159"/>
    </location>
</feature>
<dbReference type="OrthoDB" id="7836448at2"/>
<dbReference type="Gene3D" id="1.20.1540.10">
    <property type="entry name" value="Rhomboid-like"/>
    <property type="match status" value="1"/>
</dbReference>